<feature type="region of interest" description="Disordered" evidence="3">
    <location>
        <begin position="607"/>
        <end position="843"/>
    </location>
</feature>
<name>A0A6P6AWK7_DURZI</name>
<evidence type="ECO:0000313" key="5">
    <source>
        <dbReference type="RefSeq" id="XP_022769134.1"/>
    </source>
</evidence>
<feature type="compositionally biased region" description="Basic and acidic residues" evidence="3">
    <location>
        <begin position="447"/>
        <end position="457"/>
    </location>
</feature>
<reference evidence="5 6" key="1">
    <citation type="submission" date="2025-04" db="UniProtKB">
        <authorList>
            <consortium name="RefSeq"/>
        </authorList>
    </citation>
    <scope>IDENTIFICATION</scope>
    <source>
        <tissue evidence="5 6">Fruit stalk</tissue>
    </source>
</reference>
<dbReference type="Pfam" id="PF00612">
    <property type="entry name" value="IQ"/>
    <property type="match status" value="2"/>
</dbReference>
<dbReference type="InterPro" id="IPR000048">
    <property type="entry name" value="IQ_motif_EF-hand-BS"/>
</dbReference>
<feature type="compositionally biased region" description="Polar residues" evidence="3">
    <location>
        <begin position="780"/>
        <end position="791"/>
    </location>
</feature>
<dbReference type="RefSeq" id="XP_022769134.1">
    <property type="nucleotide sequence ID" value="XM_022913399.1"/>
</dbReference>
<evidence type="ECO:0000256" key="1">
    <source>
        <dbReference type="ARBA" id="ARBA00022860"/>
    </source>
</evidence>
<feature type="region of interest" description="Disordered" evidence="3">
    <location>
        <begin position="112"/>
        <end position="159"/>
    </location>
</feature>
<organism evidence="4 6">
    <name type="scientific">Durio zibethinus</name>
    <name type="common">Durian</name>
    <dbReference type="NCBI Taxonomy" id="66656"/>
    <lineage>
        <taxon>Eukaryota</taxon>
        <taxon>Viridiplantae</taxon>
        <taxon>Streptophyta</taxon>
        <taxon>Embryophyta</taxon>
        <taxon>Tracheophyta</taxon>
        <taxon>Spermatophyta</taxon>
        <taxon>Magnoliopsida</taxon>
        <taxon>eudicotyledons</taxon>
        <taxon>Gunneridae</taxon>
        <taxon>Pentapetalae</taxon>
        <taxon>rosids</taxon>
        <taxon>malvids</taxon>
        <taxon>Malvales</taxon>
        <taxon>Malvaceae</taxon>
        <taxon>Helicteroideae</taxon>
        <taxon>Durio</taxon>
    </lineage>
</organism>
<feature type="compositionally biased region" description="Polar residues" evidence="3">
    <location>
        <begin position="427"/>
        <end position="443"/>
    </location>
</feature>
<accession>A0A6P6AWK7</accession>
<dbReference type="AlphaFoldDB" id="A0A6P6AWK7"/>
<comment type="similarity">
    <text evidence="2">Belongs to the IQD family.</text>
</comment>
<dbReference type="PANTHER" id="PTHR32295:SF154">
    <property type="entry name" value="PROTEIN IQ-DOMAIN 32"/>
    <property type="match status" value="1"/>
</dbReference>
<feature type="compositionally biased region" description="Polar residues" evidence="3">
    <location>
        <begin position="715"/>
        <end position="730"/>
    </location>
</feature>
<dbReference type="SMART" id="SM00015">
    <property type="entry name" value="IQ"/>
    <property type="match status" value="2"/>
</dbReference>
<feature type="compositionally biased region" description="Basic and acidic residues" evidence="3">
    <location>
        <begin position="17"/>
        <end position="37"/>
    </location>
</feature>
<evidence type="ECO:0000313" key="6">
    <source>
        <dbReference type="RefSeq" id="XP_022769135.1"/>
    </source>
</evidence>
<feature type="compositionally biased region" description="Polar residues" evidence="3">
    <location>
        <begin position="681"/>
        <end position="692"/>
    </location>
</feature>
<feature type="compositionally biased region" description="Polar residues" evidence="3">
    <location>
        <begin position="811"/>
        <end position="836"/>
    </location>
</feature>
<feature type="compositionally biased region" description="Basic and acidic residues" evidence="3">
    <location>
        <begin position="141"/>
        <end position="157"/>
    </location>
</feature>
<gene>
    <name evidence="5 6" type="primary">LOC111312791</name>
</gene>
<keyword evidence="4" id="KW-1185">Reference proteome</keyword>
<dbReference type="Gene3D" id="1.20.5.190">
    <property type="match status" value="1"/>
</dbReference>
<feature type="region of interest" description="Disordered" evidence="3">
    <location>
        <begin position="15"/>
        <end position="42"/>
    </location>
</feature>
<feature type="compositionally biased region" description="Polar residues" evidence="3">
    <location>
        <begin position="660"/>
        <end position="671"/>
    </location>
</feature>
<evidence type="ECO:0000256" key="2">
    <source>
        <dbReference type="ARBA" id="ARBA00024341"/>
    </source>
</evidence>
<feature type="compositionally biased region" description="Basic and acidic residues" evidence="3">
    <location>
        <begin position="620"/>
        <end position="629"/>
    </location>
</feature>
<dbReference type="KEGG" id="dzi:111312791"/>
<dbReference type="GO" id="GO:0005516">
    <property type="term" value="F:calmodulin binding"/>
    <property type="evidence" value="ECO:0007669"/>
    <property type="project" value="UniProtKB-KW"/>
</dbReference>
<evidence type="ECO:0000313" key="4">
    <source>
        <dbReference type="Proteomes" id="UP000515121"/>
    </source>
</evidence>
<feature type="compositionally biased region" description="Low complexity" evidence="3">
    <location>
        <begin position="352"/>
        <end position="362"/>
    </location>
</feature>
<dbReference type="GeneID" id="111312791"/>
<keyword evidence="1" id="KW-0112">Calmodulin-binding</keyword>
<dbReference type="RefSeq" id="XP_022769135.1">
    <property type="nucleotide sequence ID" value="XM_022913400.1"/>
</dbReference>
<dbReference type="PANTHER" id="PTHR32295">
    <property type="entry name" value="IQ-DOMAIN 5-RELATED"/>
    <property type="match status" value="1"/>
</dbReference>
<feature type="compositionally biased region" description="Basic and acidic residues" evidence="3">
    <location>
        <begin position="112"/>
        <end position="121"/>
    </location>
</feature>
<evidence type="ECO:0000256" key="3">
    <source>
        <dbReference type="SAM" id="MobiDB-lite"/>
    </source>
</evidence>
<feature type="region of interest" description="Disordered" evidence="3">
    <location>
        <begin position="329"/>
        <end position="368"/>
    </location>
</feature>
<protein>
    <submittedName>
        <fullName evidence="5 6">Protein IQ-DOMAIN 32-like isoform X1</fullName>
    </submittedName>
</protein>
<dbReference type="OrthoDB" id="1747078at2759"/>
<sequence length="843" mass="93035">MGRSTSCFKIITCGSDSADKDDAFDVPESKRSSDKKGWSFRKRSERHRVLSNTVIQEATSGLKESPDSAGFNFQQPDVSVAPEKASTIQYTEQKSQLLTQKEYIEEKSKLVAPKEHAEEKSVSLTPIECAEEKSQPPTPKEYTEEKSHLSTPEDSKVPEPVAATTMEAEDDINLDESVVVIIQTAIRGFLAQKELGKLKNLVKLQAAVRGHLVRRHAVGTLRCVQAIVKMQVLVRARLARPSQEGSYTQKKLDGKHHKYNQSLQGSSATKQNTTYTSIEKLLSNRFARQLMDSKPKTQPILIKCDPSKPNSAWSWLERWMFVSTTEKASTAELPCEQPEREKSDNCDSSLDATAPSEASSESNEPKSDIREILVSSESEENLITYDAANFKFEACQPTSSVTDDLEQTRIDNVSTSDLKQIPHEINSQDQTMQTDAHSQTEVSCLSHKPEIESEQPKRSTKRFTSDQLEAEAKKFVIGSRKASNPAFIAAQSKFEELSSTAISRGSIDSSHQNVAVESNMDNVSCASDMISRSMEPSIIENPLNNWRVQYGGSECGTELSVTSTLDSPDISEVGTLEYENGAKVSELENCSPNGTKDLDVKENDRIATPVPDSSLSVADQPEKFDDAKGESANLIVVNSPQVEQEQPKSPSDLQRERYTETGNQANRSSPEASPRSHMTVPESQGTPSSQVSVKAKTEKNKSGQKRKSLSAAKGSPSTPAHDSGARSSMEQLPKDQKNGKRRNSFGSTRPENIDEEPRDSNSSNSLPHFMQATESARAKVNNNNSPRSSPDVQDRDIYIKKRHSLPGANGRQGSPRIQRSITQPQQGAKGNGTNPLSERRWLR</sequence>
<feature type="region of interest" description="Disordered" evidence="3">
    <location>
        <begin position="427"/>
        <end position="465"/>
    </location>
</feature>
<feature type="compositionally biased region" description="Polar residues" evidence="3">
    <location>
        <begin position="636"/>
        <end position="652"/>
    </location>
</feature>
<dbReference type="PROSITE" id="PS50096">
    <property type="entry name" value="IQ"/>
    <property type="match status" value="2"/>
</dbReference>
<dbReference type="Proteomes" id="UP000515121">
    <property type="component" value="Unplaced"/>
</dbReference>
<proteinExistence type="inferred from homology"/>